<dbReference type="Proteomes" id="UP000267821">
    <property type="component" value="Unassembled WGS sequence"/>
</dbReference>
<organism evidence="1 2">
    <name type="scientific">Terfezia boudieri ATCC MYA-4762</name>
    <dbReference type="NCBI Taxonomy" id="1051890"/>
    <lineage>
        <taxon>Eukaryota</taxon>
        <taxon>Fungi</taxon>
        <taxon>Dikarya</taxon>
        <taxon>Ascomycota</taxon>
        <taxon>Pezizomycotina</taxon>
        <taxon>Pezizomycetes</taxon>
        <taxon>Pezizales</taxon>
        <taxon>Pezizaceae</taxon>
        <taxon>Terfezia</taxon>
    </lineage>
</organism>
<dbReference type="InParanoid" id="A0A3N4LA55"/>
<protein>
    <submittedName>
        <fullName evidence="1">Uncharacterized protein</fullName>
    </submittedName>
</protein>
<keyword evidence="2" id="KW-1185">Reference proteome</keyword>
<dbReference type="AlphaFoldDB" id="A0A3N4LA55"/>
<dbReference type="EMBL" id="ML121584">
    <property type="protein sequence ID" value="RPB19750.1"/>
    <property type="molecule type" value="Genomic_DNA"/>
</dbReference>
<gene>
    <name evidence="1" type="ORF">L211DRAFT_895995</name>
</gene>
<evidence type="ECO:0000313" key="1">
    <source>
        <dbReference type="EMBL" id="RPB19750.1"/>
    </source>
</evidence>
<proteinExistence type="predicted"/>
<accession>A0A3N4LA55</accession>
<evidence type="ECO:0000313" key="2">
    <source>
        <dbReference type="Proteomes" id="UP000267821"/>
    </source>
</evidence>
<feature type="non-terminal residue" evidence="1">
    <location>
        <position position="1"/>
    </location>
</feature>
<reference evidence="1 2" key="1">
    <citation type="journal article" date="2018" name="Nat. Ecol. Evol.">
        <title>Pezizomycetes genomes reveal the molecular basis of ectomycorrhizal truffle lifestyle.</title>
        <authorList>
            <person name="Murat C."/>
            <person name="Payen T."/>
            <person name="Noel B."/>
            <person name="Kuo A."/>
            <person name="Morin E."/>
            <person name="Chen J."/>
            <person name="Kohler A."/>
            <person name="Krizsan K."/>
            <person name="Balestrini R."/>
            <person name="Da Silva C."/>
            <person name="Montanini B."/>
            <person name="Hainaut M."/>
            <person name="Levati E."/>
            <person name="Barry K.W."/>
            <person name="Belfiori B."/>
            <person name="Cichocki N."/>
            <person name="Clum A."/>
            <person name="Dockter R.B."/>
            <person name="Fauchery L."/>
            <person name="Guy J."/>
            <person name="Iotti M."/>
            <person name="Le Tacon F."/>
            <person name="Lindquist E.A."/>
            <person name="Lipzen A."/>
            <person name="Malagnac F."/>
            <person name="Mello A."/>
            <person name="Molinier V."/>
            <person name="Miyauchi S."/>
            <person name="Poulain J."/>
            <person name="Riccioni C."/>
            <person name="Rubini A."/>
            <person name="Sitrit Y."/>
            <person name="Splivallo R."/>
            <person name="Traeger S."/>
            <person name="Wang M."/>
            <person name="Zifcakova L."/>
            <person name="Wipf D."/>
            <person name="Zambonelli A."/>
            <person name="Paolocci F."/>
            <person name="Nowrousian M."/>
            <person name="Ottonello S."/>
            <person name="Baldrian P."/>
            <person name="Spatafora J.W."/>
            <person name="Henrissat B."/>
            <person name="Nagy L.G."/>
            <person name="Aury J.M."/>
            <person name="Wincker P."/>
            <person name="Grigoriev I.V."/>
            <person name="Bonfante P."/>
            <person name="Martin F.M."/>
        </authorList>
    </citation>
    <scope>NUCLEOTIDE SEQUENCE [LARGE SCALE GENOMIC DNA]</scope>
    <source>
        <strain evidence="1 2">ATCC MYA-4762</strain>
    </source>
</reference>
<sequence length="69" mass="8013">IPKDLDFANEILPHLQSDHFQQFFRISRTSFLYIHSKIKGHRVFHSNSKNLQVASSKQLAVCLCRLACE</sequence>
<dbReference type="OrthoDB" id="5340790at2759"/>
<name>A0A3N4LA55_9PEZI</name>